<dbReference type="AlphaFoldDB" id="A0A3E5E0Q9"/>
<comment type="subcellular location">
    <subcellularLocation>
        <location evidence="1">Membrane</location>
        <topology evidence="1">Multi-pass membrane protein</topology>
    </subcellularLocation>
</comment>
<keyword evidence="3 5" id="KW-1133">Transmembrane helix</keyword>
<sequence>MILKIDFRIMLIGYIFLFVGIVFFSTVVLNLEPVKFFIEDILGKNVTLTNRTVIWVKVISGIIQKPFLGHGIQESSNLFYIHIDFWNRVAVDGTYSAHNQILQTLYEGGTIAIALIFSLLWHVGKEIKECSNDNISSICKLMLIVTLVMMLAESPGLDSLLIIVTLVSVFVKKMKIEG</sequence>
<feature type="transmembrane region" description="Helical" evidence="5">
    <location>
        <begin position="105"/>
        <end position="123"/>
    </location>
</feature>
<dbReference type="GO" id="GO:0016874">
    <property type="term" value="F:ligase activity"/>
    <property type="evidence" value="ECO:0007669"/>
    <property type="project" value="UniProtKB-KW"/>
</dbReference>
<keyword evidence="4 5" id="KW-0472">Membrane</keyword>
<feature type="transmembrane region" description="Helical" evidence="5">
    <location>
        <begin position="12"/>
        <end position="31"/>
    </location>
</feature>
<evidence type="ECO:0000256" key="3">
    <source>
        <dbReference type="ARBA" id="ARBA00022989"/>
    </source>
</evidence>
<feature type="transmembrane region" description="Helical" evidence="5">
    <location>
        <begin position="143"/>
        <end position="171"/>
    </location>
</feature>
<dbReference type="EMBL" id="QSUZ01000066">
    <property type="protein sequence ID" value="RGN82388.1"/>
    <property type="molecule type" value="Genomic_DNA"/>
</dbReference>
<evidence type="ECO:0000256" key="5">
    <source>
        <dbReference type="SAM" id="Phobius"/>
    </source>
</evidence>
<dbReference type="GO" id="GO:0016020">
    <property type="term" value="C:membrane"/>
    <property type="evidence" value="ECO:0007669"/>
    <property type="project" value="UniProtKB-SubCell"/>
</dbReference>
<keyword evidence="7" id="KW-0436">Ligase</keyword>
<dbReference type="InterPro" id="IPR007016">
    <property type="entry name" value="O-antigen_ligase-rel_domated"/>
</dbReference>
<keyword evidence="2 5" id="KW-0812">Transmembrane</keyword>
<dbReference type="Pfam" id="PF04932">
    <property type="entry name" value="Wzy_C"/>
    <property type="match status" value="1"/>
</dbReference>
<gene>
    <name evidence="7" type="ORF">DXB38_17075</name>
</gene>
<dbReference type="Proteomes" id="UP000261105">
    <property type="component" value="Unassembled WGS sequence"/>
</dbReference>
<evidence type="ECO:0000313" key="8">
    <source>
        <dbReference type="Proteomes" id="UP000261105"/>
    </source>
</evidence>
<feature type="domain" description="O-antigen ligase-related" evidence="6">
    <location>
        <begin position="10"/>
        <end position="117"/>
    </location>
</feature>
<accession>A0A3E5E0Q9</accession>
<organism evidence="7 8">
    <name type="scientific">Blautia obeum</name>
    <dbReference type="NCBI Taxonomy" id="40520"/>
    <lineage>
        <taxon>Bacteria</taxon>
        <taxon>Bacillati</taxon>
        <taxon>Bacillota</taxon>
        <taxon>Clostridia</taxon>
        <taxon>Lachnospirales</taxon>
        <taxon>Lachnospiraceae</taxon>
        <taxon>Blautia</taxon>
    </lineage>
</organism>
<name>A0A3E5E0Q9_9FIRM</name>
<proteinExistence type="predicted"/>
<reference evidence="7 8" key="1">
    <citation type="submission" date="2018-08" db="EMBL/GenBank/DDBJ databases">
        <title>A genome reference for cultivated species of the human gut microbiota.</title>
        <authorList>
            <person name="Zou Y."/>
            <person name="Xue W."/>
            <person name="Luo G."/>
        </authorList>
    </citation>
    <scope>NUCLEOTIDE SEQUENCE [LARGE SCALE GENOMIC DNA]</scope>
    <source>
        <strain evidence="7 8">OM03-6</strain>
    </source>
</reference>
<protein>
    <submittedName>
        <fullName evidence="7">O-antigen ligase family protein</fullName>
    </submittedName>
</protein>
<evidence type="ECO:0000259" key="6">
    <source>
        <dbReference type="Pfam" id="PF04932"/>
    </source>
</evidence>
<evidence type="ECO:0000256" key="2">
    <source>
        <dbReference type="ARBA" id="ARBA00022692"/>
    </source>
</evidence>
<comment type="caution">
    <text evidence="7">The sequence shown here is derived from an EMBL/GenBank/DDBJ whole genome shotgun (WGS) entry which is preliminary data.</text>
</comment>
<evidence type="ECO:0000313" key="7">
    <source>
        <dbReference type="EMBL" id="RGN82388.1"/>
    </source>
</evidence>
<evidence type="ECO:0000256" key="4">
    <source>
        <dbReference type="ARBA" id="ARBA00023136"/>
    </source>
</evidence>
<evidence type="ECO:0000256" key="1">
    <source>
        <dbReference type="ARBA" id="ARBA00004141"/>
    </source>
</evidence>